<evidence type="ECO:0000256" key="1">
    <source>
        <dbReference type="ARBA" id="ARBA00004196"/>
    </source>
</evidence>
<evidence type="ECO:0000313" key="7">
    <source>
        <dbReference type="EMBL" id="GCE07611.1"/>
    </source>
</evidence>
<evidence type="ECO:0000256" key="5">
    <source>
        <dbReference type="ARBA" id="ARBA00022764"/>
    </source>
</evidence>
<dbReference type="EMBL" id="BIFQ01000001">
    <property type="protein sequence ID" value="GCE07611.1"/>
    <property type="molecule type" value="Genomic_DNA"/>
</dbReference>
<dbReference type="Pfam" id="PF13416">
    <property type="entry name" value="SBP_bac_8"/>
    <property type="match status" value="1"/>
</dbReference>
<dbReference type="InterPro" id="IPR006061">
    <property type="entry name" value="SBP_1_CS"/>
</dbReference>
<gene>
    <name evidence="7" type="ORF">KDAU_49400</name>
</gene>
<dbReference type="RefSeq" id="WP_126599009.1">
    <property type="nucleotide sequence ID" value="NZ_BIFQ01000001.1"/>
</dbReference>
<sequence length="448" mass="48908">MRLKWSHMTFVLLILAMLALAACGDSGATSGNKSQGQSNGNGDPTSFDASKQYTINFWEAFATGANKKVLESLTKQYTDKHPNVKINLQAYDSYTTLQTKLNASIAAKNPPAIAQVYENWAMQYKQNDNIVSLQPYISGKNGLSSSEMSDFYPSLLKDGQIDGQQYMMPFNKSDEVLYYNADLLKKMGIEPPKSMSELIVDLAKVTKSDGSQWGLSLTPSVDEWSILYKALGGKDFVSSDGQKSAFAQGGNKAFAKSALETLAPLVKAGAVHVTKQYAWQNDFASQKSVFALATVASYSFLQASIKGAFAFNEAAIPAGPAGQYTVLYGTNLSLFKGVSDDTRAVAWDYLKFLISKDANTTFVQKTGYLPIRQSVFNSDAMNSYYSKFPARKVGSEQINNAFVASFQPGWQKCRDEITNDYTSVLSGQSSADAALSKMEQQCNDALAQ</sequence>
<organism evidence="7 8">
    <name type="scientific">Dictyobacter aurantiacus</name>
    <dbReference type="NCBI Taxonomy" id="1936993"/>
    <lineage>
        <taxon>Bacteria</taxon>
        <taxon>Bacillati</taxon>
        <taxon>Chloroflexota</taxon>
        <taxon>Ktedonobacteria</taxon>
        <taxon>Ktedonobacterales</taxon>
        <taxon>Dictyobacteraceae</taxon>
        <taxon>Dictyobacter</taxon>
    </lineage>
</organism>
<dbReference type="AlphaFoldDB" id="A0A401ZL47"/>
<dbReference type="SUPFAM" id="SSF53850">
    <property type="entry name" value="Periplasmic binding protein-like II"/>
    <property type="match status" value="1"/>
</dbReference>
<dbReference type="InterPro" id="IPR006059">
    <property type="entry name" value="SBP"/>
</dbReference>
<dbReference type="Proteomes" id="UP000287224">
    <property type="component" value="Unassembled WGS sequence"/>
</dbReference>
<name>A0A401ZL47_9CHLR</name>
<evidence type="ECO:0000256" key="4">
    <source>
        <dbReference type="ARBA" id="ARBA00022729"/>
    </source>
</evidence>
<dbReference type="CDD" id="cd14748">
    <property type="entry name" value="PBP2_UgpB"/>
    <property type="match status" value="1"/>
</dbReference>
<evidence type="ECO:0000256" key="6">
    <source>
        <dbReference type="SAM" id="SignalP"/>
    </source>
</evidence>
<dbReference type="PANTHER" id="PTHR43649">
    <property type="entry name" value="ARABINOSE-BINDING PROTEIN-RELATED"/>
    <property type="match status" value="1"/>
</dbReference>
<dbReference type="PROSITE" id="PS01037">
    <property type="entry name" value="SBP_BACTERIAL_1"/>
    <property type="match status" value="1"/>
</dbReference>
<dbReference type="OrthoDB" id="9795467at2"/>
<keyword evidence="5" id="KW-0574">Periplasm</keyword>
<accession>A0A401ZL47</accession>
<dbReference type="Gene3D" id="3.40.190.10">
    <property type="entry name" value="Periplasmic binding protein-like II"/>
    <property type="match status" value="2"/>
</dbReference>
<dbReference type="GO" id="GO:0030313">
    <property type="term" value="C:cell envelope"/>
    <property type="evidence" value="ECO:0007669"/>
    <property type="project" value="UniProtKB-SubCell"/>
</dbReference>
<feature type="chain" id="PRO_5019380375" evidence="6">
    <location>
        <begin position="22"/>
        <end position="448"/>
    </location>
</feature>
<comment type="similarity">
    <text evidence="2">Belongs to the bacterial solute-binding protein 1 family.</text>
</comment>
<reference evidence="8" key="1">
    <citation type="submission" date="2018-12" db="EMBL/GenBank/DDBJ databases">
        <title>Tengunoibacter tsumagoiensis gen. nov., sp. nov., Dictyobacter kobayashii sp. nov., D. alpinus sp. nov., and D. joshuensis sp. nov. and description of Dictyobacteraceae fam. nov. within the order Ktedonobacterales isolated from Tengu-no-mugimeshi.</title>
        <authorList>
            <person name="Wang C.M."/>
            <person name="Zheng Y."/>
            <person name="Sakai Y."/>
            <person name="Toyoda A."/>
            <person name="Minakuchi Y."/>
            <person name="Abe K."/>
            <person name="Yokota A."/>
            <person name="Yabe S."/>
        </authorList>
    </citation>
    <scope>NUCLEOTIDE SEQUENCE [LARGE SCALE GENOMIC DNA]</scope>
    <source>
        <strain evidence="8">S-27</strain>
    </source>
</reference>
<dbReference type="PANTHER" id="PTHR43649:SF31">
    <property type="entry name" value="SN-GLYCEROL-3-PHOSPHATE-BINDING PERIPLASMIC PROTEIN UGPB"/>
    <property type="match status" value="1"/>
</dbReference>
<dbReference type="InterPro" id="IPR050490">
    <property type="entry name" value="Bact_solute-bd_prot1"/>
</dbReference>
<protein>
    <submittedName>
        <fullName evidence="7">ABC transporter substrate-binding protein</fullName>
    </submittedName>
</protein>
<comment type="caution">
    <text evidence="7">The sequence shown here is derived from an EMBL/GenBank/DDBJ whole genome shotgun (WGS) entry which is preliminary data.</text>
</comment>
<dbReference type="PROSITE" id="PS51257">
    <property type="entry name" value="PROKAR_LIPOPROTEIN"/>
    <property type="match status" value="1"/>
</dbReference>
<evidence type="ECO:0000256" key="2">
    <source>
        <dbReference type="ARBA" id="ARBA00008520"/>
    </source>
</evidence>
<keyword evidence="8" id="KW-1185">Reference proteome</keyword>
<proteinExistence type="inferred from homology"/>
<keyword evidence="4 6" id="KW-0732">Signal</keyword>
<keyword evidence="3" id="KW-0813">Transport</keyword>
<evidence type="ECO:0000256" key="3">
    <source>
        <dbReference type="ARBA" id="ARBA00022448"/>
    </source>
</evidence>
<dbReference type="GO" id="GO:0055085">
    <property type="term" value="P:transmembrane transport"/>
    <property type="evidence" value="ECO:0007669"/>
    <property type="project" value="InterPro"/>
</dbReference>
<comment type="subcellular location">
    <subcellularLocation>
        <location evidence="1">Cell envelope</location>
    </subcellularLocation>
</comment>
<feature type="signal peptide" evidence="6">
    <location>
        <begin position="1"/>
        <end position="21"/>
    </location>
</feature>
<evidence type="ECO:0000313" key="8">
    <source>
        <dbReference type="Proteomes" id="UP000287224"/>
    </source>
</evidence>